<evidence type="ECO:0000313" key="1">
    <source>
        <dbReference type="EMBL" id="JAH73584.1"/>
    </source>
</evidence>
<reference evidence="1" key="1">
    <citation type="submission" date="2014-11" db="EMBL/GenBank/DDBJ databases">
        <authorList>
            <person name="Amaro Gonzalez C."/>
        </authorList>
    </citation>
    <scope>NUCLEOTIDE SEQUENCE</scope>
</reference>
<protein>
    <submittedName>
        <fullName evidence="1">Uncharacterized protein</fullName>
    </submittedName>
</protein>
<accession>A0A0E9V638</accession>
<dbReference type="EMBL" id="GBXM01034993">
    <property type="protein sequence ID" value="JAH73584.1"/>
    <property type="molecule type" value="Transcribed_RNA"/>
</dbReference>
<organism evidence="1">
    <name type="scientific">Anguilla anguilla</name>
    <name type="common">European freshwater eel</name>
    <name type="synonym">Muraena anguilla</name>
    <dbReference type="NCBI Taxonomy" id="7936"/>
    <lineage>
        <taxon>Eukaryota</taxon>
        <taxon>Metazoa</taxon>
        <taxon>Chordata</taxon>
        <taxon>Craniata</taxon>
        <taxon>Vertebrata</taxon>
        <taxon>Euteleostomi</taxon>
        <taxon>Actinopterygii</taxon>
        <taxon>Neopterygii</taxon>
        <taxon>Teleostei</taxon>
        <taxon>Anguilliformes</taxon>
        <taxon>Anguillidae</taxon>
        <taxon>Anguilla</taxon>
    </lineage>
</organism>
<reference evidence="1" key="2">
    <citation type="journal article" date="2015" name="Fish Shellfish Immunol.">
        <title>Early steps in the European eel (Anguilla anguilla)-Vibrio vulnificus interaction in the gills: Role of the RtxA13 toxin.</title>
        <authorList>
            <person name="Callol A."/>
            <person name="Pajuelo D."/>
            <person name="Ebbesson L."/>
            <person name="Teles M."/>
            <person name="MacKenzie S."/>
            <person name="Amaro C."/>
        </authorList>
    </citation>
    <scope>NUCLEOTIDE SEQUENCE</scope>
</reference>
<name>A0A0E9V638_ANGAN</name>
<dbReference type="AlphaFoldDB" id="A0A0E9V638"/>
<sequence>MNWLINFVGCSLPIAGGNYMVIKISQDQN</sequence>
<proteinExistence type="predicted"/>